<dbReference type="InterPro" id="IPR001130">
    <property type="entry name" value="TatD-like"/>
</dbReference>
<comment type="similarity">
    <text evidence="1">Belongs to the metallo-dependent hydrolases superfamily. TatD-type hydrolase family.</text>
</comment>
<dbReference type="OrthoDB" id="6079689at2759"/>
<sequence>MAAIRMIDIAANLTDGMFKGIYNRKQYHACDIQAVLARAWNAGVDRIIVTGTTLEESREALAIAETDGRLFCTVGVHPTRCKEFEKSGDPDKYFQELVSLAKEGIAKGKVGNFPLNDFLLQVNVYFAKQFELAETLKLPMFLHMRAAPDDFCNILEQNIHRFTGGVVHSFTGSAEDRDRLLSFDNIFLGVNGCSLKQAENLNVVRGIPTEKMMIETDAPYCEIKNTHAGIHLVKSTWPSKRKEKYDPNFIVKGRNEPCLVRQVLEVVASCKGINNIDQLGRTLYHNTCRLFFPHDLDTAADELLETGGEVFLCYSRGINLKSCSLKEGSLGHKSNERPSRLLLQLVEAEEEVELASLEVYQEHSHEDVIGDEVEPLVCVMEKLLLALRKQSLSRGKFTKEEDLFGVKGPGDSAAPGKVEKCFHKMPSESIWYLDSRCSRHMTGDMKKFITLVATVHRTSHKVINSRLGRIGLSVLKSFLLLTFTTGKQLISDRFSGGNKFVANSGGFSGGIPTDFFH</sequence>
<dbReference type="PANTHER" id="PTHR10060">
    <property type="entry name" value="TATD FAMILY DEOXYRIBONUCLEASE"/>
    <property type="match status" value="1"/>
</dbReference>
<dbReference type="PANTHER" id="PTHR10060:SF15">
    <property type="entry name" value="DEOXYRIBONUCLEASE TATDN1"/>
    <property type="match status" value="1"/>
</dbReference>
<dbReference type="GO" id="GO:0008296">
    <property type="term" value="F:3'-5'-DNA exonuclease activity"/>
    <property type="evidence" value="ECO:0007669"/>
    <property type="project" value="TreeGrafter"/>
</dbReference>
<dbReference type="InterPro" id="IPR032466">
    <property type="entry name" value="Metal_Hydrolase"/>
</dbReference>
<proteinExistence type="inferred from homology"/>
<keyword evidence="2" id="KW-0540">Nuclease</keyword>
<dbReference type="EMBL" id="JAGYWB010000003">
    <property type="protein sequence ID" value="KAI0527097.1"/>
    <property type="molecule type" value="Genomic_DNA"/>
</dbReference>
<reference evidence="5" key="1">
    <citation type="journal article" date="2022" name="Front. Genet.">
        <title>Chromosome-Scale Assembly of the Dendrobium nobile Genome Provides Insights Into the Molecular Mechanism of the Biosynthesis of the Medicinal Active Ingredient of Dendrobium.</title>
        <authorList>
            <person name="Xu Q."/>
            <person name="Niu S.-C."/>
            <person name="Li K.-L."/>
            <person name="Zheng P.-J."/>
            <person name="Zhang X.-J."/>
            <person name="Jia Y."/>
            <person name="Liu Y."/>
            <person name="Niu Y.-X."/>
            <person name="Yu L.-H."/>
            <person name="Chen D.-F."/>
            <person name="Zhang G.-Q."/>
        </authorList>
    </citation>
    <scope>NUCLEOTIDE SEQUENCE</scope>
    <source>
        <tissue evidence="5">Leaf</tissue>
    </source>
</reference>
<name>A0A8T3C225_DENNO</name>
<organism evidence="5 6">
    <name type="scientific">Dendrobium nobile</name>
    <name type="common">Orchid</name>
    <dbReference type="NCBI Taxonomy" id="94219"/>
    <lineage>
        <taxon>Eukaryota</taxon>
        <taxon>Viridiplantae</taxon>
        <taxon>Streptophyta</taxon>
        <taxon>Embryophyta</taxon>
        <taxon>Tracheophyta</taxon>
        <taxon>Spermatophyta</taxon>
        <taxon>Magnoliopsida</taxon>
        <taxon>Liliopsida</taxon>
        <taxon>Asparagales</taxon>
        <taxon>Orchidaceae</taxon>
        <taxon>Epidendroideae</taxon>
        <taxon>Malaxideae</taxon>
        <taxon>Dendrobiinae</taxon>
        <taxon>Dendrobium</taxon>
    </lineage>
</organism>
<dbReference type="GO" id="GO:0046872">
    <property type="term" value="F:metal ion binding"/>
    <property type="evidence" value="ECO:0007669"/>
    <property type="project" value="UniProtKB-KW"/>
</dbReference>
<evidence type="ECO:0000313" key="6">
    <source>
        <dbReference type="Proteomes" id="UP000829196"/>
    </source>
</evidence>
<evidence type="ECO:0000313" key="5">
    <source>
        <dbReference type="EMBL" id="KAI0527097.1"/>
    </source>
</evidence>
<evidence type="ECO:0000256" key="4">
    <source>
        <dbReference type="ARBA" id="ARBA00022801"/>
    </source>
</evidence>
<dbReference type="SMR" id="A0A8T3C225"/>
<keyword evidence="6" id="KW-1185">Reference proteome</keyword>
<dbReference type="GO" id="GO:0005829">
    <property type="term" value="C:cytosol"/>
    <property type="evidence" value="ECO:0007669"/>
    <property type="project" value="TreeGrafter"/>
</dbReference>
<evidence type="ECO:0000256" key="2">
    <source>
        <dbReference type="ARBA" id="ARBA00022722"/>
    </source>
</evidence>
<dbReference type="InterPro" id="IPR050891">
    <property type="entry name" value="TatD-type_Hydrolase"/>
</dbReference>
<evidence type="ECO:0008006" key="7">
    <source>
        <dbReference type="Google" id="ProtNLM"/>
    </source>
</evidence>
<keyword evidence="4" id="KW-0378">Hydrolase</keyword>
<dbReference type="SUPFAM" id="SSF51556">
    <property type="entry name" value="Metallo-dependent hydrolases"/>
    <property type="match status" value="1"/>
</dbReference>
<dbReference type="PROSITE" id="PS01090">
    <property type="entry name" value="TATD_2"/>
    <property type="match status" value="1"/>
</dbReference>
<dbReference type="Gene3D" id="3.20.20.140">
    <property type="entry name" value="Metal-dependent hydrolases"/>
    <property type="match status" value="1"/>
</dbReference>
<dbReference type="InterPro" id="IPR018228">
    <property type="entry name" value="DNase_TatD-rel_CS"/>
</dbReference>
<keyword evidence="3" id="KW-0479">Metal-binding</keyword>
<dbReference type="FunFam" id="3.20.20.140:FF:000040">
    <property type="entry name" value="Putative tatD related deoxyribonuclease"/>
    <property type="match status" value="1"/>
</dbReference>
<dbReference type="Pfam" id="PF01026">
    <property type="entry name" value="TatD_DNase"/>
    <property type="match status" value="1"/>
</dbReference>
<accession>A0A8T3C225</accession>
<dbReference type="CDD" id="cd01310">
    <property type="entry name" value="TatD_DNAse"/>
    <property type="match status" value="1"/>
</dbReference>
<protein>
    <recommendedName>
        <fullName evidence="7">TatD related DNase</fullName>
    </recommendedName>
</protein>
<gene>
    <name evidence="5" type="ORF">KFK09_002695</name>
</gene>
<dbReference type="AlphaFoldDB" id="A0A8T3C225"/>
<evidence type="ECO:0000256" key="1">
    <source>
        <dbReference type="ARBA" id="ARBA00009275"/>
    </source>
</evidence>
<dbReference type="Proteomes" id="UP000829196">
    <property type="component" value="Unassembled WGS sequence"/>
</dbReference>
<comment type="caution">
    <text evidence="5">The sequence shown here is derived from an EMBL/GenBank/DDBJ whole genome shotgun (WGS) entry which is preliminary data.</text>
</comment>
<evidence type="ECO:0000256" key="3">
    <source>
        <dbReference type="ARBA" id="ARBA00022723"/>
    </source>
</evidence>